<dbReference type="InterPro" id="IPR001431">
    <property type="entry name" value="Pept_M16_Zn_BS"/>
</dbReference>
<evidence type="ECO:0000259" key="11">
    <source>
        <dbReference type="Pfam" id="PF16187"/>
    </source>
</evidence>
<keyword evidence="4" id="KW-0479">Metal-binding</keyword>
<keyword evidence="3" id="KW-0645">Protease</keyword>
<evidence type="ECO:0000256" key="1">
    <source>
        <dbReference type="ARBA" id="ARBA00001947"/>
    </source>
</evidence>
<feature type="domain" description="Coenzyme PQQ synthesis protein F-like C-terminal lobe" evidence="12">
    <location>
        <begin position="765"/>
        <end position="845"/>
    </location>
</feature>
<sequence length="925" mass="109215">MTSYKIIKPKIDNNDYKYIKLSNELNILFISDKNTELSAAAMTIQAGFYDDPIESQGLAHFLEHMLFMGTDKHKEENYFHKFINEAGGMTNAHTMEESTTFYFQVLNEYFNDAIDIFSSFFIHPLLSKNAIDREIKAVNSEHKKNLTFDSARTSSILKEFVTNDHPYFNFGTGNSDTLTKPHIRDQLFELYNKYYSSNLMNLVILTNKNIDEIEENYVKLFSQIKNNNAKRSSINKLPFTNMDQEKKSLCMNLFKTSPVSETDTLTLFWQIPNMNKYYEYKPLDIISHLLGHESEGSIFYNLKEHDLCTFLHAGIVEEDSSFHLFIITLELTEKGFKHIPYIFECIYSYIKLIKKQLDYKELYEELQTINTINFDYSLPGEKIDYVADLSMNMVKYPTKDLLYGSYKLNNYNNTVNNCIKECLKYITKKNSLINISSKHYENTLTKVDKWYDAKYNSYLNPTSFGKEFKNKKFTNNLHLPKKNDFIPKNLKLFTGNNTTIPKKLYPNSDIWYFKDNKFNIPQINCSLILYTNKLHENVKNFIITELYFMLIEYQLNSVLYYASMCSSGFAVNIKHNYIIVTFYGYPDTILKIINVFIDTLLNLKITEKAFNFVKYDLKNNLLNFIYKPAFMIGMDYFKEKLYKINYTNNELLDGLHHITIKDMMIPKQWFEHNCYTKTFIYGNINDELMKEISNSFKIFNCNDSAQQIKNNNIILLNPGEEQLYLKKSLNKSDDNYFILIYFEIGNIIKNITKNWDHDVLCTLLIETHVKEKFFSQLRTIEQSGYIVKSHIQTFQDKKGYLLGISFLIQSPEFNPIVLRKKIRNFIKDMYNKLNELDDKKFTQYKLINKNLINKKFLTQDDEFGFYNTEIISGDYVFNVKEILASNIDKITKKQVVEFYEKHFINKATRKIRILEMYKGTSIKKN</sequence>
<dbReference type="InterPro" id="IPR007863">
    <property type="entry name" value="Peptidase_M16_C"/>
</dbReference>
<dbReference type="SUPFAM" id="SSF63411">
    <property type="entry name" value="LuxS/MPP-like metallohydrolase"/>
    <property type="match status" value="4"/>
</dbReference>
<comment type="cofactor">
    <cofactor evidence="1">
        <name>Zn(2+)</name>
        <dbReference type="ChEBI" id="CHEBI:29105"/>
    </cofactor>
</comment>
<proteinExistence type="inferred from homology"/>
<keyword evidence="5" id="KW-0378">Hydrolase</keyword>
<evidence type="ECO:0000256" key="4">
    <source>
        <dbReference type="ARBA" id="ARBA00022723"/>
    </source>
</evidence>
<evidence type="ECO:0000259" key="9">
    <source>
        <dbReference type="Pfam" id="PF00675"/>
    </source>
</evidence>
<protein>
    <submittedName>
        <fullName evidence="13">Peptidase M16</fullName>
    </submittedName>
</protein>
<dbReference type="EMBL" id="MT418680">
    <property type="protein sequence ID" value="QKF93736.1"/>
    <property type="molecule type" value="Genomic_DNA"/>
</dbReference>
<dbReference type="InterPro" id="IPR054734">
    <property type="entry name" value="PqqF-like_C_4"/>
</dbReference>
<dbReference type="GO" id="GO:0004222">
    <property type="term" value="F:metalloendopeptidase activity"/>
    <property type="evidence" value="ECO:0007669"/>
    <property type="project" value="InterPro"/>
</dbReference>
<evidence type="ECO:0000259" key="12">
    <source>
        <dbReference type="Pfam" id="PF22456"/>
    </source>
</evidence>
<dbReference type="Pfam" id="PF00675">
    <property type="entry name" value="Peptidase_M16"/>
    <property type="match status" value="1"/>
</dbReference>
<feature type="domain" description="Peptidase M16 N-terminal" evidence="9">
    <location>
        <begin position="28"/>
        <end position="146"/>
    </location>
</feature>
<dbReference type="FunFam" id="3.30.830.10:FF:000005">
    <property type="entry name" value="nardilysin isoform X1"/>
    <property type="match status" value="1"/>
</dbReference>
<feature type="domain" description="Peptidase M16 C-terminal" evidence="10">
    <location>
        <begin position="184"/>
        <end position="365"/>
    </location>
</feature>
<dbReference type="PANTHER" id="PTHR43690">
    <property type="entry name" value="NARDILYSIN"/>
    <property type="match status" value="1"/>
</dbReference>
<dbReference type="Pfam" id="PF22456">
    <property type="entry name" value="PqqF-like_C_4"/>
    <property type="match status" value="1"/>
</dbReference>
<evidence type="ECO:0000313" key="14">
    <source>
        <dbReference type="Proteomes" id="UP001162001"/>
    </source>
</evidence>
<dbReference type="FunFam" id="3.30.830.10:FF:000012">
    <property type="entry name" value="Protease 3"/>
    <property type="match status" value="1"/>
</dbReference>
<name>A0A7D3V7D1_9VIRU</name>
<dbReference type="GO" id="GO:0006508">
    <property type="term" value="P:proteolysis"/>
    <property type="evidence" value="ECO:0007669"/>
    <property type="project" value="UniProtKB-KW"/>
</dbReference>
<dbReference type="PANTHER" id="PTHR43690:SF18">
    <property type="entry name" value="INSULIN-DEGRADING ENZYME-RELATED"/>
    <property type="match status" value="1"/>
</dbReference>
<evidence type="ECO:0000259" key="10">
    <source>
        <dbReference type="Pfam" id="PF05193"/>
    </source>
</evidence>
<dbReference type="InterPro" id="IPR032632">
    <property type="entry name" value="Peptidase_M16_M"/>
</dbReference>
<keyword evidence="14" id="KW-1185">Reference proteome</keyword>
<dbReference type="Pfam" id="PF16187">
    <property type="entry name" value="Peptidase_M16_M"/>
    <property type="match status" value="1"/>
</dbReference>
<evidence type="ECO:0000256" key="8">
    <source>
        <dbReference type="RuleBase" id="RU004447"/>
    </source>
</evidence>
<evidence type="ECO:0000256" key="2">
    <source>
        <dbReference type="ARBA" id="ARBA00007261"/>
    </source>
</evidence>
<organism evidence="13 14">
    <name type="scientific">Fadolivirus FV1/VV64</name>
    <dbReference type="NCBI Taxonomy" id="3070911"/>
    <lineage>
        <taxon>Viruses</taxon>
        <taxon>Varidnaviria</taxon>
        <taxon>Bamfordvirae</taxon>
        <taxon>Nucleocytoviricota</taxon>
        <taxon>Megaviricetes</taxon>
        <taxon>Imitervirales</taxon>
        <taxon>Mimiviridae</taxon>
        <taxon>Klosneuvirinae</taxon>
        <taxon>Fadolivirus</taxon>
        <taxon>Fadolivirus algeromassiliense</taxon>
    </lineage>
</organism>
<dbReference type="PROSITE" id="PS00143">
    <property type="entry name" value="INSULINASE"/>
    <property type="match status" value="1"/>
</dbReference>
<dbReference type="Proteomes" id="UP001162001">
    <property type="component" value="Segment"/>
</dbReference>
<feature type="domain" description="Peptidase M16 middle/third" evidence="11">
    <location>
        <begin position="374"/>
        <end position="653"/>
    </location>
</feature>
<gene>
    <name evidence="13" type="ORF">Fadolivirus_1_278</name>
</gene>
<dbReference type="Pfam" id="PF05193">
    <property type="entry name" value="Peptidase_M16_C"/>
    <property type="match status" value="1"/>
</dbReference>
<dbReference type="InterPro" id="IPR011249">
    <property type="entry name" value="Metalloenz_LuxS/M16"/>
</dbReference>
<keyword evidence="6" id="KW-0862">Zinc</keyword>
<evidence type="ECO:0000256" key="3">
    <source>
        <dbReference type="ARBA" id="ARBA00022670"/>
    </source>
</evidence>
<reference evidence="13 14" key="1">
    <citation type="submission" date="2020-04" db="EMBL/GenBank/DDBJ databases">
        <title>Advantages and limits of metagenomic assembly and binning of a giant virus.</title>
        <authorList>
            <person name="Schulz F."/>
            <person name="Andreani J."/>
            <person name="Francis R."/>
            <person name="Boudjemaa H."/>
            <person name="Bou Khalil J.Y."/>
            <person name="Lee J."/>
            <person name="La Scola B."/>
            <person name="Woyke T."/>
        </authorList>
    </citation>
    <scope>NUCLEOTIDE SEQUENCE [LARGE SCALE GENOMIC DNA]</scope>
    <source>
        <strain evidence="13 14">FV1/VV64</strain>
    </source>
</reference>
<dbReference type="GO" id="GO:0046872">
    <property type="term" value="F:metal ion binding"/>
    <property type="evidence" value="ECO:0007669"/>
    <property type="project" value="UniProtKB-KW"/>
</dbReference>
<keyword evidence="7" id="KW-0482">Metalloprotease</keyword>
<dbReference type="Gene3D" id="3.30.830.10">
    <property type="entry name" value="Metalloenzyme, LuxS/M16 peptidase-like"/>
    <property type="match status" value="4"/>
</dbReference>
<evidence type="ECO:0000256" key="5">
    <source>
        <dbReference type="ARBA" id="ARBA00022801"/>
    </source>
</evidence>
<evidence type="ECO:0000256" key="6">
    <source>
        <dbReference type="ARBA" id="ARBA00022833"/>
    </source>
</evidence>
<dbReference type="InterPro" id="IPR011765">
    <property type="entry name" value="Pept_M16_N"/>
</dbReference>
<comment type="similarity">
    <text evidence="2 8">Belongs to the peptidase M16 family.</text>
</comment>
<evidence type="ECO:0000256" key="7">
    <source>
        <dbReference type="ARBA" id="ARBA00023049"/>
    </source>
</evidence>
<evidence type="ECO:0000313" key="13">
    <source>
        <dbReference type="EMBL" id="QKF93736.1"/>
    </source>
</evidence>
<dbReference type="InterPro" id="IPR050626">
    <property type="entry name" value="Peptidase_M16"/>
</dbReference>
<accession>A0A7D3V7D1</accession>